<organism evidence="3 4">
    <name type="scientific">Nocardia mexicana</name>
    <dbReference type="NCBI Taxonomy" id="279262"/>
    <lineage>
        <taxon>Bacteria</taxon>
        <taxon>Bacillati</taxon>
        <taxon>Actinomycetota</taxon>
        <taxon>Actinomycetes</taxon>
        <taxon>Mycobacteriales</taxon>
        <taxon>Nocardiaceae</taxon>
        <taxon>Nocardia</taxon>
    </lineage>
</organism>
<reference evidence="3 4" key="1">
    <citation type="submission" date="2018-07" db="EMBL/GenBank/DDBJ databases">
        <title>Genomic Encyclopedia of Type Strains, Phase IV (KMG-IV): sequencing the most valuable type-strain genomes for metagenomic binning, comparative biology and taxonomic classification.</title>
        <authorList>
            <person name="Goeker M."/>
        </authorList>
    </citation>
    <scope>NUCLEOTIDE SEQUENCE [LARGE SCALE GENOMIC DNA]</scope>
    <source>
        <strain evidence="3 4">DSM 44952</strain>
    </source>
</reference>
<keyword evidence="4" id="KW-1185">Reference proteome</keyword>
<feature type="compositionally biased region" description="Low complexity" evidence="1">
    <location>
        <begin position="494"/>
        <end position="506"/>
    </location>
</feature>
<feature type="domain" description="Outer membrane channel protein CpnT-like N-terminal" evidence="2">
    <location>
        <begin position="9"/>
        <end position="148"/>
    </location>
</feature>
<feature type="compositionally biased region" description="Polar residues" evidence="1">
    <location>
        <begin position="722"/>
        <end position="734"/>
    </location>
</feature>
<dbReference type="EMBL" id="QQAZ01000001">
    <property type="protein sequence ID" value="RDI55327.1"/>
    <property type="molecule type" value="Genomic_DNA"/>
</dbReference>
<feature type="compositionally biased region" description="Basic and acidic residues" evidence="1">
    <location>
        <begin position="1789"/>
        <end position="1811"/>
    </location>
</feature>
<feature type="compositionally biased region" description="Low complexity" evidence="1">
    <location>
        <begin position="611"/>
        <end position="660"/>
    </location>
</feature>
<dbReference type="Pfam" id="PF25547">
    <property type="entry name" value="WXG100_2"/>
    <property type="match status" value="1"/>
</dbReference>
<feature type="region of interest" description="Disordered" evidence="1">
    <location>
        <begin position="1431"/>
        <end position="2018"/>
    </location>
</feature>
<dbReference type="InterPro" id="IPR057746">
    <property type="entry name" value="CpnT-like_N"/>
</dbReference>
<dbReference type="RefSeq" id="WP_068017397.1">
    <property type="nucleotide sequence ID" value="NZ_QQAZ01000001.1"/>
</dbReference>
<feature type="region of interest" description="Disordered" evidence="1">
    <location>
        <begin position="1123"/>
        <end position="1181"/>
    </location>
</feature>
<sequence length="2018" mass="206404">MGLYLPPELAWLGWVAGGAWPEGDETEVWEVSDAYKTAGAALRKRIPDIEDAKRVAVSAYPEGTGGDKIAAMFDQLLTGDQSVEALADYMDQIADATFDFGTQIEAAKLMTIVSLIALAIEIAWAWMFPPTAPAVEAAETAATQFILRRLELWLQERILAKVLSVFGQRFANLSKGWVMKILEGAFISGGLNAAVQVGQIGAGHRKNFNWKEFGAAAAAGLGAPFGMGAANSINKFTTRFLGDKLEKPWVRAGNGALVGIGSSPVFGAFGGLGSALVTGDWAETFGNPHGWVGGAAHGGIVGGVKGLRGINGFGNRSFEINWNPPRDGSSGIPLGHGPSDHLTTHAENGGPNAPRGDDRDTTFDNSSAAGGRPESYGNGQDSPLRTHPVSSTSTHGSGGGSAGSNGSDRDSAGTNGSDRDSAGSNSSGGDGTGSNSSGRGGSDTGNSGINKQSPLVATNAYSDGESSGSSTSAQRGSSPGDQARPLGAGGSDGGSHSPSSSQTRSSDVGAGRNDSPGSSNQAGNSGNSSNSNGAPPPRTSPVNVPGDSRTAPVPGGSTDRTAPGTGGPRPTPGSDGSVRLDRPPTSQTSKGGIDTPSRSTTPDTNIVAGQSSRPPASVSEVSSVGSGQPPRSSVVSDVSSVGSGPSPRSSAVSDVSSVGSGQPARASAVSDVNSTGSGQPPRSSAISDAGSNGPGQPPRRSTEANPGGMPSPPRSSAPDPGATQSRPVVPNSASGDGAPPSPRSPVTQPGSSTPGQPARPIVPESRGSGQPPQRLSEPNSSGAGDTWQRPSTPEANAGGSTPNSRPTGEHGTDAPTSRPGRGLLPPAEHRPAPRASVPQERHSETNGQRGYDAVEFGGTGARAFDGDREHPNWTRNDRGEVLVTSPDGTEHVVDKDENIVLGRPDDPSLVRIRPDRSVEFLLNDGNAPVGQPSPRADAASAPGRDNEFGFGRGDGTRHTVLSDGSVRTESPDGSWTIVRRDGGAELRSPWGDRTRFEPDGTAIDSRPGDPTVVTTPDNTVHIVPNDRAGWERDGDGTVIATSPDGTRHVIAADGIMVVGRPGDPQLMKVGPDYAIAFVGPDGTGPASRPGAAGSSSRMGGAAAHGVQSPTFTRPERVSHTVLGDGSVRTMSPDDWTTTVKPDGAMELLSPTGDKTVTKADGTVVESGPGSPTVITGPDGTKQTVEDNGAVTVENSDGTRHVVFDSADVQGGGRTQHPDGTLMHHDLTGTLDFGLRDRIGGLDQDGPRKHGVIQMDRPDGTGFESSPTSVKVFDADGTTYERGPRGSVRVTAPNGLTESRSSDGPIELSNGASLERTPDGVRVVHTDGSVSEIGPRGVSFTDGDGAVRGIRPDGTAFVNDSSGTVREVRGDGAMRVIAPDETSWGSRPDGTTWTVDEENKVHVADPDGVVAPPIDPKRPYVDGADLTAKIKPRLLADDLPLPSGYRAPDAPGTEDWIPQGYENNEDQDGDGPPESDSHDRGSQEPGPDDRDSYDWGSRKPWSDHRDPSRSDVWGRRYPGPDDPGSSGPDERDLPNTGSGERGSPGSDDRGPDSIGSRGPGSHSERPPNAYPHNKNAGFKGPERPDIRPGTGPGGNDSGGPGTSSPRDEDNLGDAGDVGGDSGSSEDRQPPQPQQPSPAMLESLLRNLHAAEGMAPSPPSGSGTQGSPDSSRLGNSPQAPTPDNRGGIGSIAPNDVSNPSSGMTRPGESAGPARPDLSTLRGAFDELERARLADRGPDGSARQEISDQSGYPKGLGTGERPGALHDSGSQDGSSAPERRGTSEDGSGSDGPDVRSDSDRQPSTDRDREPKPVGEESNPARSDVEDQQRAPDPDGPARSPLAEGDPGTRGTGDQQGAPGAADQQGAPESGDQPGSPGHSPTHGSPNSPEQNGNSSPGGSGTQQPATPGRAPSMPMQDGHAPAGSSSPGTGPPPGAAAPATPPRTATGAPKKPRRDRKKPGKPRKTPKSMLMPSPFEAPEQRAGPDGTGADIPFALGLSTTESESDSTARSTTKTTRSTSDG</sequence>
<dbReference type="STRING" id="1210089.GCA_001613165_02175"/>
<protein>
    <recommendedName>
        <fullName evidence="2">Outer membrane channel protein CpnT-like N-terminal domain-containing protein</fullName>
    </recommendedName>
</protein>
<gene>
    <name evidence="3" type="ORF">DFR68_101160</name>
</gene>
<feature type="region of interest" description="Disordered" evidence="1">
    <location>
        <begin position="1083"/>
        <end position="1109"/>
    </location>
</feature>
<accession>A0A370HDL4</accession>
<feature type="region of interest" description="Disordered" evidence="1">
    <location>
        <begin position="922"/>
        <end position="973"/>
    </location>
</feature>
<feature type="compositionally biased region" description="Basic and acidic residues" evidence="1">
    <location>
        <begin position="407"/>
        <end position="421"/>
    </location>
</feature>
<comment type="caution">
    <text evidence="3">The sequence shown here is derived from an EMBL/GenBank/DDBJ whole genome shotgun (WGS) entry which is preliminary data.</text>
</comment>
<feature type="compositionally biased region" description="Polar residues" evidence="1">
    <location>
        <begin position="1878"/>
        <end position="1891"/>
    </location>
</feature>
<feature type="compositionally biased region" description="Low complexity" evidence="1">
    <location>
        <begin position="1083"/>
        <end position="1103"/>
    </location>
</feature>
<feature type="compositionally biased region" description="Low complexity" evidence="1">
    <location>
        <begin position="2002"/>
        <end position="2018"/>
    </location>
</feature>
<feature type="compositionally biased region" description="Polar residues" evidence="1">
    <location>
        <begin position="449"/>
        <end position="461"/>
    </location>
</feature>
<feature type="compositionally biased region" description="Pro residues" evidence="1">
    <location>
        <begin position="1926"/>
        <end position="1938"/>
    </location>
</feature>
<feature type="compositionally biased region" description="Polar residues" evidence="1">
    <location>
        <begin position="584"/>
        <end position="610"/>
    </location>
</feature>
<feature type="compositionally biased region" description="Gly residues" evidence="1">
    <location>
        <begin position="1589"/>
        <end position="1600"/>
    </location>
</feature>
<feature type="compositionally biased region" description="Low complexity" evidence="1">
    <location>
        <begin position="1849"/>
        <end position="1864"/>
    </location>
</feature>
<proteinExistence type="predicted"/>
<dbReference type="Proteomes" id="UP000255355">
    <property type="component" value="Unassembled WGS sequence"/>
</dbReference>
<feature type="compositionally biased region" description="Basic and acidic residues" evidence="1">
    <location>
        <begin position="1721"/>
        <end position="1735"/>
    </location>
</feature>
<feature type="compositionally biased region" description="Polar residues" evidence="1">
    <location>
        <begin position="744"/>
        <end position="755"/>
    </location>
</feature>
<evidence type="ECO:0000256" key="1">
    <source>
        <dbReference type="SAM" id="MobiDB-lite"/>
    </source>
</evidence>
<feature type="compositionally biased region" description="Basic and acidic residues" evidence="1">
    <location>
        <begin position="1474"/>
        <end position="1513"/>
    </location>
</feature>
<evidence type="ECO:0000259" key="2">
    <source>
        <dbReference type="Pfam" id="PF25547"/>
    </source>
</evidence>
<feature type="region of interest" description="Disordered" evidence="1">
    <location>
        <begin position="1275"/>
        <end position="1317"/>
    </location>
</feature>
<dbReference type="InterPro" id="IPR047002">
    <property type="entry name" value="Tcp10_C_sf"/>
</dbReference>
<dbReference type="Gene3D" id="2.60.450.20">
    <property type="match status" value="3"/>
</dbReference>
<feature type="compositionally biased region" description="Basic and acidic residues" evidence="1">
    <location>
        <begin position="864"/>
        <end position="880"/>
    </location>
</feature>
<feature type="compositionally biased region" description="Basic residues" evidence="1">
    <location>
        <begin position="1947"/>
        <end position="1963"/>
    </location>
</feature>
<feature type="compositionally biased region" description="Polar residues" evidence="1">
    <location>
        <begin position="767"/>
        <end position="806"/>
    </location>
</feature>
<feature type="compositionally biased region" description="Basic and acidic residues" evidence="1">
    <location>
        <begin position="1819"/>
        <end position="1829"/>
    </location>
</feature>
<name>A0A370HDL4_9NOCA</name>
<feature type="region of interest" description="Disordered" evidence="1">
    <location>
        <begin position="321"/>
        <end position="888"/>
    </location>
</feature>
<evidence type="ECO:0000313" key="3">
    <source>
        <dbReference type="EMBL" id="RDI55327.1"/>
    </source>
</evidence>
<feature type="compositionally biased region" description="Gly residues" evidence="1">
    <location>
        <begin position="426"/>
        <end position="443"/>
    </location>
</feature>
<feature type="compositionally biased region" description="Low complexity" evidence="1">
    <location>
        <begin position="515"/>
        <end position="533"/>
    </location>
</feature>
<evidence type="ECO:0000313" key="4">
    <source>
        <dbReference type="Proteomes" id="UP000255355"/>
    </source>
</evidence>
<feature type="compositionally biased region" description="Low complexity" evidence="1">
    <location>
        <begin position="1658"/>
        <end position="1669"/>
    </location>
</feature>
<feature type="compositionally biased region" description="Polar residues" evidence="1">
    <location>
        <begin position="670"/>
        <end position="690"/>
    </location>
</feature>
<feature type="compositionally biased region" description="Low complexity" evidence="1">
    <location>
        <begin position="462"/>
        <end position="480"/>
    </location>
</feature>
<feature type="compositionally biased region" description="Acidic residues" evidence="1">
    <location>
        <begin position="1462"/>
        <end position="1472"/>
    </location>
</feature>